<dbReference type="SUPFAM" id="SSF57701">
    <property type="entry name" value="Zn2/Cys6 DNA-binding domain"/>
    <property type="match status" value="1"/>
</dbReference>
<reference evidence="8 9" key="1">
    <citation type="submission" date="2024-07" db="EMBL/GenBank/DDBJ databases">
        <title>Section-level genome sequencing and comparative genomics of Aspergillus sections Usti and Cavernicolus.</title>
        <authorList>
            <consortium name="Lawrence Berkeley National Laboratory"/>
            <person name="Nybo J.L."/>
            <person name="Vesth T.C."/>
            <person name="Theobald S."/>
            <person name="Frisvad J.C."/>
            <person name="Larsen T.O."/>
            <person name="Kjaerboelling I."/>
            <person name="Rothschild-Mancinelli K."/>
            <person name="Lyhne E.K."/>
            <person name="Kogle M.E."/>
            <person name="Barry K."/>
            <person name="Clum A."/>
            <person name="Na H."/>
            <person name="Ledsgaard L."/>
            <person name="Lin J."/>
            <person name="Lipzen A."/>
            <person name="Kuo A."/>
            <person name="Riley R."/>
            <person name="Mondo S."/>
            <person name="LaButti K."/>
            <person name="Haridas S."/>
            <person name="Pangalinan J."/>
            <person name="Salamov A.A."/>
            <person name="Simmons B.A."/>
            <person name="Magnuson J.K."/>
            <person name="Chen J."/>
            <person name="Drula E."/>
            <person name="Henrissat B."/>
            <person name="Wiebenga A."/>
            <person name="Lubbers R.J."/>
            <person name="Gomes A.C."/>
            <person name="Macurrencykelacurrency M.R."/>
            <person name="Stajich J."/>
            <person name="Grigoriev I.V."/>
            <person name="Mortensen U.H."/>
            <person name="De vries R.P."/>
            <person name="Baker S.E."/>
            <person name="Andersen M.R."/>
        </authorList>
    </citation>
    <scope>NUCLEOTIDE SEQUENCE [LARGE SCALE GENOMIC DNA]</scope>
    <source>
        <strain evidence="8 9">CBS 756.74</strain>
    </source>
</reference>
<gene>
    <name evidence="8" type="ORF">BJX68DRAFT_274231</name>
</gene>
<evidence type="ECO:0000313" key="9">
    <source>
        <dbReference type="Proteomes" id="UP001610444"/>
    </source>
</evidence>
<dbReference type="Pfam" id="PF00172">
    <property type="entry name" value="Zn_clus"/>
    <property type="match status" value="1"/>
</dbReference>
<dbReference type="PANTHER" id="PTHR46910:SF37">
    <property type="entry name" value="ZN(II)2CYS6 TRANSCRIPTION FACTOR (EUROFUNG)"/>
    <property type="match status" value="1"/>
</dbReference>
<sequence>MRATLPDKSKPPGRSRRRACDSCSRKKIQCDAKSPQCNWCEHHNLACTYNRIWGCTVPGKPVTLPEPSGEDRGVQSTLQSRAGPGNVILNNLAYFRGHYVFSEQGQRWIEAQVGERNVFDKLLSLELPWPQLPDSSAPLPELPHRSNVEMLIVVYTSSPESLVFPVVSRSIFKDTLDLAYSPAQPAGSASAKACIYAFLSLSFLTAVIQQMTLDGLQSLIMLVQLQYFVGDLQSAATTLSIATRFLYTLGAHVPPTSPLAYDKCNRECHLRDLFWLCYSFDKDICLRTGQPPCINDTHCDLTLPPDYVRLRDSNLQPNTPQRYEHTTPLFPWDLCLSMLKSQVHQDLYTAHSLKKSAPELLSSIRNLDEKLEQWRVSLPAAFRPTLYFFPATPVSADLNTITVMLRLAYYYCVTVIHQASSRCDRAGPIPAGIASSTRLSIAASRSTLWYLERVLPLVHGECFRIVLFYAITAVLTLFCNIISDLHDPDTADNINLLQNVPRLIRSIPVRNRTLGEVIHLQYLDGLTTELGSICVRAISRSQGNAP</sequence>
<comment type="subcellular location">
    <subcellularLocation>
        <location evidence="1">Nucleus</location>
    </subcellularLocation>
</comment>
<dbReference type="SMART" id="SM00066">
    <property type="entry name" value="GAL4"/>
    <property type="match status" value="1"/>
</dbReference>
<dbReference type="InterPro" id="IPR036864">
    <property type="entry name" value="Zn2-C6_fun-type_DNA-bd_sf"/>
</dbReference>
<comment type="caution">
    <text evidence="8">The sequence shown here is derived from an EMBL/GenBank/DDBJ whole genome shotgun (WGS) entry which is preliminary data.</text>
</comment>
<dbReference type="SMART" id="SM00906">
    <property type="entry name" value="Fungal_trans"/>
    <property type="match status" value="1"/>
</dbReference>
<keyword evidence="6" id="KW-0539">Nucleus</keyword>
<evidence type="ECO:0000256" key="6">
    <source>
        <dbReference type="ARBA" id="ARBA00023242"/>
    </source>
</evidence>
<keyword evidence="9" id="KW-1185">Reference proteome</keyword>
<dbReference type="PROSITE" id="PS50048">
    <property type="entry name" value="ZN2_CY6_FUNGAL_2"/>
    <property type="match status" value="1"/>
</dbReference>
<evidence type="ECO:0000256" key="2">
    <source>
        <dbReference type="ARBA" id="ARBA00022723"/>
    </source>
</evidence>
<name>A0ABR4JAY7_9EURO</name>
<proteinExistence type="predicted"/>
<evidence type="ECO:0000256" key="5">
    <source>
        <dbReference type="ARBA" id="ARBA00023163"/>
    </source>
</evidence>
<dbReference type="Pfam" id="PF04082">
    <property type="entry name" value="Fungal_trans"/>
    <property type="match status" value="1"/>
</dbReference>
<dbReference type="InterPro" id="IPR007219">
    <property type="entry name" value="XnlR_reg_dom"/>
</dbReference>
<organism evidence="8 9">
    <name type="scientific">Aspergillus pseudodeflectus</name>
    <dbReference type="NCBI Taxonomy" id="176178"/>
    <lineage>
        <taxon>Eukaryota</taxon>
        <taxon>Fungi</taxon>
        <taxon>Dikarya</taxon>
        <taxon>Ascomycota</taxon>
        <taxon>Pezizomycotina</taxon>
        <taxon>Eurotiomycetes</taxon>
        <taxon>Eurotiomycetidae</taxon>
        <taxon>Eurotiales</taxon>
        <taxon>Aspergillaceae</taxon>
        <taxon>Aspergillus</taxon>
        <taxon>Aspergillus subgen. Nidulantes</taxon>
    </lineage>
</organism>
<dbReference type="InterPro" id="IPR050987">
    <property type="entry name" value="AtrR-like"/>
</dbReference>
<dbReference type="PROSITE" id="PS00463">
    <property type="entry name" value="ZN2_CY6_FUNGAL_1"/>
    <property type="match status" value="1"/>
</dbReference>
<dbReference type="EMBL" id="JBFXLR010000101">
    <property type="protein sequence ID" value="KAL2837220.1"/>
    <property type="molecule type" value="Genomic_DNA"/>
</dbReference>
<evidence type="ECO:0000256" key="4">
    <source>
        <dbReference type="ARBA" id="ARBA00023125"/>
    </source>
</evidence>
<accession>A0ABR4JAY7</accession>
<dbReference type="CDD" id="cd12148">
    <property type="entry name" value="fungal_TF_MHR"/>
    <property type="match status" value="1"/>
</dbReference>
<keyword evidence="5" id="KW-0804">Transcription</keyword>
<feature type="domain" description="Zn(2)-C6 fungal-type" evidence="7">
    <location>
        <begin position="19"/>
        <end position="49"/>
    </location>
</feature>
<protein>
    <submittedName>
        <fullName evidence="8">C6 zinc finger domain protein</fullName>
    </submittedName>
</protein>
<evidence type="ECO:0000256" key="1">
    <source>
        <dbReference type="ARBA" id="ARBA00004123"/>
    </source>
</evidence>
<evidence type="ECO:0000313" key="8">
    <source>
        <dbReference type="EMBL" id="KAL2837220.1"/>
    </source>
</evidence>
<keyword evidence="2" id="KW-0479">Metal-binding</keyword>
<keyword evidence="3" id="KW-0805">Transcription regulation</keyword>
<evidence type="ECO:0000256" key="3">
    <source>
        <dbReference type="ARBA" id="ARBA00023015"/>
    </source>
</evidence>
<dbReference type="GeneID" id="98162779"/>
<dbReference type="Gene3D" id="4.10.240.10">
    <property type="entry name" value="Zn(2)-C6 fungal-type DNA-binding domain"/>
    <property type="match status" value="1"/>
</dbReference>
<dbReference type="RefSeq" id="XP_070892450.1">
    <property type="nucleotide sequence ID" value="XM_071047615.1"/>
</dbReference>
<dbReference type="CDD" id="cd00067">
    <property type="entry name" value="GAL4"/>
    <property type="match status" value="1"/>
</dbReference>
<dbReference type="PANTHER" id="PTHR46910">
    <property type="entry name" value="TRANSCRIPTION FACTOR PDR1"/>
    <property type="match status" value="1"/>
</dbReference>
<keyword evidence="4" id="KW-0238">DNA-binding</keyword>
<dbReference type="InterPro" id="IPR001138">
    <property type="entry name" value="Zn2Cys6_DnaBD"/>
</dbReference>
<dbReference type="Proteomes" id="UP001610444">
    <property type="component" value="Unassembled WGS sequence"/>
</dbReference>
<evidence type="ECO:0000259" key="7">
    <source>
        <dbReference type="PROSITE" id="PS50048"/>
    </source>
</evidence>